<dbReference type="Proteomes" id="UP000004416">
    <property type="component" value="Unassembled WGS sequence"/>
</dbReference>
<dbReference type="Gene3D" id="1.10.357.10">
    <property type="entry name" value="Tetracycline Repressor, domain 2"/>
    <property type="match status" value="1"/>
</dbReference>
<evidence type="ECO:0000256" key="2">
    <source>
        <dbReference type="PROSITE-ProRule" id="PRU00335"/>
    </source>
</evidence>
<dbReference type="AlphaFoldDB" id="G9XS68"/>
<dbReference type="PANTHER" id="PTHR43479">
    <property type="entry name" value="ACREF/ENVCD OPERON REPRESSOR-RELATED"/>
    <property type="match status" value="1"/>
</dbReference>
<comment type="caution">
    <text evidence="4">The sequence shown here is derived from an EMBL/GenBank/DDBJ whole genome shotgun (WGS) entry which is preliminary data.</text>
</comment>
<dbReference type="InterPro" id="IPR001647">
    <property type="entry name" value="HTH_TetR"/>
</dbReference>
<dbReference type="SUPFAM" id="SSF46689">
    <property type="entry name" value="Homeodomain-like"/>
    <property type="match status" value="1"/>
</dbReference>
<dbReference type="Pfam" id="PF00440">
    <property type="entry name" value="TetR_N"/>
    <property type="match status" value="1"/>
</dbReference>
<reference evidence="4 5" key="1">
    <citation type="submission" date="2011-08" db="EMBL/GenBank/DDBJ databases">
        <authorList>
            <person name="Weinstock G."/>
            <person name="Sodergren E."/>
            <person name="Clifton S."/>
            <person name="Fulton L."/>
            <person name="Fulton B."/>
            <person name="Courtney L."/>
            <person name="Fronick C."/>
            <person name="Harrison M."/>
            <person name="Strong C."/>
            <person name="Farmer C."/>
            <person name="Delahaunty K."/>
            <person name="Markovic C."/>
            <person name="Hall O."/>
            <person name="Minx P."/>
            <person name="Tomlinson C."/>
            <person name="Mitreva M."/>
            <person name="Hou S."/>
            <person name="Chen J."/>
            <person name="Wollam A."/>
            <person name="Pepin K.H."/>
            <person name="Johnson M."/>
            <person name="Bhonagiri V."/>
            <person name="Zhang X."/>
            <person name="Suruliraj S."/>
            <person name="Warren W."/>
            <person name="Chinwalla A."/>
            <person name="Mardis E.R."/>
            <person name="Wilson R.K."/>
        </authorList>
    </citation>
    <scope>NUCLEOTIDE SEQUENCE [LARGE SCALE GENOMIC DNA]</scope>
    <source>
        <strain evidence="4 5">DP7</strain>
    </source>
</reference>
<dbReference type="HOGENOM" id="CLU_087539_2_0_9"/>
<dbReference type="InterPro" id="IPR039532">
    <property type="entry name" value="TetR_C_Firmicutes"/>
</dbReference>
<dbReference type="InterPro" id="IPR009057">
    <property type="entry name" value="Homeodomain-like_sf"/>
</dbReference>
<dbReference type="Pfam" id="PF14278">
    <property type="entry name" value="TetR_C_8"/>
    <property type="match status" value="1"/>
</dbReference>
<proteinExistence type="predicted"/>
<evidence type="ECO:0000313" key="5">
    <source>
        <dbReference type="Proteomes" id="UP000004416"/>
    </source>
</evidence>
<evidence type="ECO:0000259" key="3">
    <source>
        <dbReference type="PROSITE" id="PS50977"/>
    </source>
</evidence>
<evidence type="ECO:0000256" key="1">
    <source>
        <dbReference type="ARBA" id="ARBA00023125"/>
    </source>
</evidence>
<protein>
    <submittedName>
        <fullName evidence="4">Transcriptional regulator, TetR family</fullName>
    </submittedName>
</protein>
<accession>G9XS68</accession>
<evidence type="ECO:0000313" key="4">
    <source>
        <dbReference type="EMBL" id="EHL05467.1"/>
    </source>
</evidence>
<dbReference type="PATRIC" id="fig|537010.4.peg.3571"/>
<dbReference type="InterPro" id="IPR050624">
    <property type="entry name" value="HTH-type_Tx_Regulator"/>
</dbReference>
<dbReference type="PANTHER" id="PTHR43479:SF11">
    <property type="entry name" value="ACREF_ENVCD OPERON REPRESSOR-RELATED"/>
    <property type="match status" value="1"/>
</dbReference>
<dbReference type="GO" id="GO:0003677">
    <property type="term" value="F:DNA binding"/>
    <property type="evidence" value="ECO:0007669"/>
    <property type="project" value="UniProtKB-UniRule"/>
</dbReference>
<name>G9XS68_DESHA</name>
<feature type="DNA-binding region" description="H-T-H motif" evidence="2">
    <location>
        <begin position="29"/>
        <end position="48"/>
    </location>
</feature>
<gene>
    <name evidence="4" type="ORF">HMPREF0322_03817</name>
</gene>
<feature type="domain" description="HTH tetR-type" evidence="3">
    <location>
        <begin position="6"/>
        <end position="66"/>
    </location>
</feature>
<dbReference type="EMBL" id="AFZX01000097">
    <property type="protein sequence ID" value="EHL05467.1"/>
    <property type="molecule type" value="Genomic_DNA"/>
</dbReference>
<sequence length="217" mass="25245">MMMDQNLSEALLFKALSELLHKKTIDKLSVTDIIKASGVSRATFYRYYNDKYDLLNSNYKKILENTLFRFDEGIPWQDTQYLLYKELKDNLKLFQNAIRSSDVNSLKNYIFNISMDFHLGVLQKNESDIQDWKVRKKIEACVYGNLEITVIWILEGAKEPIEDLMEVMNAVLPSEFRRYFIPDDPEKKSWYAPSSPDCCFVQIAGEEIGYLSGTTQG</sequence>
<organism evidence="4 5">
    <name type="scientific">Desulfitobacterium hafniense DP7</name>
    <dbReference type="NCBI Taxonomy" id="537010"/>
    <lineage>
        <taxon>Bacteria</taxon>
        <taxon>Bacillati</taxon>
        <taxon>Bacillota</taxon>
        <taxon>Clostridia</taxon>
        <taxon>Eubacteriales</taxon>
        <taxon>Desulfitobacteriaceae</taxon>
        <taxon>Desulfitobacterium</taxon>
    </lineage>
</organism>
<dbReference type="PROSITE" id="PS50977">
    <property type="entry name" value="HTH_TETR_2"/>
    <property type="match status" value="1"/>
</dbReference>
<keyword evidence="1 2" id="KW-0238">DNA-binding</keyword>